<proteinExistence type="inferred from homology"/>
<evidence type="ECO:0000256" key="12">
    <source>
        <dbReference type="ARBA" id="ARBA00042615"/>
    </source>
</evidence>
<dbReference type="NCBIfam" id="NF008758">
    <property type="entry name" value="PRK11789.1"/>
    <property type="match status" value="1"/>
</dbReference>
<dbReference type="InterPro" id="IPR051206">
    <property type="entry name" value="NAMLAA_amidase_2"/>
</dbReference>
<dbReference type="Gene3D" id="3.40.80.10">
    <property type="entry name" value="Peptidoglycan recognition protein-like"/>
    <property type="match status" value="1"/>
</dbReference>
<dbReference type="GO" id="GO:0008745">
    <property type="term" value="F:N-acetylmuramoyl-L-alanine amidase activity"/>
    <property type="evidence" value="ECO:0007669"/>
    <property type="project" value="UniProtKB-EC"/>
</dbReference>
<evidence type="ECO:0000256" key="10">
    <source>
        <dbReference type="ARBA" id="ARBA00023316"/>
    </source>
</evidence>
<keyword evidence="8 14" id="KW-0378">Hydrolase</keyword>
<sequence>MPIIDHFLDSAERRQSSHFDERPNTRDISLVVIHCISLPEGEFGKGYIDDLFMGCIDCRAHPSFQSLEGVRVSAHLVIDREGTTKQYVPFNKRAWHAGVSMFNGRKQCNDFSIGIELEGTDRDSFTDQQYRKLSRIITELQIAYPNIKQNIVGHSDIAPGRKTDPGIGFDWDKLHAELKRIG</sequence>
<keyword evidence="10" id="KW-0961">Cell wall biogenesis/degradation</keyword>
<evidence type="ECO:0000256" key="4">
    <source>
        <dbReference type="ARBA" id="ARBA00007553"/>
    </source>
</evidence>
<protein>
    <recommendedName>
        <fullName evidence="11">1,6-anhydro-N-acetylmuramyl-L-alanine amidase AmpD</fullName>
        <ecNumber evidence="5">3.5.1.28</ecNumber>
    </recommendedName>
    <alternativeName>
        <fullName evidence="12">N-acetylmuramoyl-L-alanine amidase</fullName>
    </alternativeName>
</protein>
<reference evidence="14" key="1">
    <citation type="submission" date="2021-03" db="EMBL/GenBank/DDBJ databases">
        <title>Complete Genome of Pseudoalteromonas xiamenensis STKMTI.2, a new potential marine bacterium producing anti-Vibrio compounds.</title>
        <authorList>
            <person name="Handayani D.P."/>
            <person name="Isnansetyo A."/>
            <person name="Istiqomah I."/>
            <person name="Jumina J."/>
        </authorList>
    </citation>
    <scope>NUCLEOTIDE SEQUENCE</scope>
    <source>
        <strain evidence="14">STKMTI.2</strain>
    </source>
</reference>
<dbReference type="Proteomes" id="UP000664904">
    <property type="component" value="Chromosome"/>
</dbReference>
<accession>A0A975DL94</accession>
<dbReference type="CDD" id="cd06583">
    <property type="entry name" value="PGRP"/>
    <property type="match status" value="1"/>
</dbReference>
<name>A0A975DL94_9GAMM</name>
<dbReference type="EMBL" id="CP072133">
    <property type="protein sequence ID" value="QTH72471.1"/>
    <property type="molecule type" value="Genomic_DNA"/>
</dbReference>
<dbReference type="InterPro" id="IPR036505">
    <property type="entry name" value="Amidase/PGRP_sf"/>
</dbReference>
<dbReference type="GO" id="GO:0009254">
    <property type="term" value="P:peptidoglycan turnover"/>
    <property type="evidence" value="ECO:0007669"/>
    <property type="project" value="TreeGrafter"/>
</dbReference>
<organism evidence="14 15">
    <name type="scientific">Pseudoalteromonas xiamenensis</name>
    <dbReference type="NCBI Taxonomy" id="882626"/>
    <lineage>
        <taxon>Bacteria</taxon>
        <taxon>Pseudomonadati</taxon>
        <taxon>Pseudomonadota</taxon>
        <taxon>Gammaproteobacteria</taxon>
        <taxon>Alteromonadales</taxon>
        <taxon>Pseudoalteromonadaceae</taxon>
        <taxon>Pseudoalteromonas</taxon>
    </lineage>
</organism>
<dbReference type="SUPFAM" id="SSF55846">
    <property type="entry name" value="N-acetylmuramoyl-L-alanine amidase-like"/>
    <property type="match status" value="1"/>
</dbReference>
<dbReference type="SMART" id="SM00644">
    <property type="entry name" value="Ami_2"/>
    <property type="match status" value="1"/>
</dbReference>
<keyword evidence="9" id="KW-0862">Zinc</keyword>
<dbReference type="Pfam" id="PF01510">
    <property type="entry name" value="Amidase_2"/>
    <property type="match status" value="1"/>
</dbReference>
<dbReference type="KEGG" id="pxi:J5O05_06495"/>
<evidence type="ECO:0000259" key="13">
    <source>
        <dbReference type="SMART" id="SM00644"/>
    </source>
</evidence>
<evidence type="ECO:0000313" key="15">
    <source>
        <dbReference type="Proteomes" id="UP000664904"/>
    </source>
</evidence>
<comment type="cofactor">
    <cofactor evidence="2">
        <name>Zn(2+)</name>
        <dbReference type="ChEBI" id="CHEBI:29105"/>
    </cofactor>
</comment>
<dbReference type="PANTHER" id="PTHR30417:SF4">
    <property type="entry name" value="1,6-ANHYDRO-N-ACETYLMURAMYL-L-ALANINE AMIDASE AMPD"/>
    <property type="match status" value="1"/>
</dbReference>
<dbReference type="GO" id="GO:0009253">
    <property type="term" value="P:peptidoglycan catabolic process"/>
    <property type="evidence" value="ECO:0007669"/>
    <property type="project" value="InterPro"/>
</dbReference>
<dbReference type="GO" id="GO:0046872">
    <property type="term" value="F:metal ion binding"/>
    <property type="evidence" value="ECO:0007669"/>
    <property type="project" value="UniProtKB-KW"/>
</dbReference>
<keyword evidence="6" id="KW-0963">Cytoplasm</keyword>
<evidence type="ECO:0000256" key="9">
    <source>
        <dbReference type="ARBA" id="ARBA00022833"/>
    </source>
</evidence>
<dbReference type="RefSeq" id="WP_208844095.1">
    <property type="nucleotide sequence ID" value="NZ_CP072133.1"/>
</dbReference>
<evidence type="ECO:0000256" key="3">
    <source>
        <dbReference type="ARBA" id="ARBA00004496"/>
    </source>
</evidence>
<comment type="catalytic activity">
    <reaction evidence="1">
        <text>Hydrolyzes the link between N-acetylmuramoyl residues and L-amino acid residues in certain cell-wall glycopeptides.</text>
        <dbReference type="EC" id="3.5.1.28"/>
    </reaction>
</comment>
<dbReference type="PANTHER" id="PTHR30417">
    <property type="entry name" value="N-ACETYLMURAMOYL-L-ALANINE AMIDASE AMID"/>
    <property type="match status" value="1"/>
</dbReference>
<gene>
    <name evidence="14" type="primary">ampD</name>
    <name evidence="14" type="ORF">J5O05_06495</name>
</gene>
<dbReference type="EC" id="3.5.1.28" evidence="5"/>
<keyword evidence="15" id="KW-1185">Reference proteome</keyword>
<evidence type="ECO:0000256" key="2">
    <source>
        <dbReference type="ARBA" id="ARBA00001947"/>
    </source>
</evidence>
<feature type="domain" description="N-acetylmuramoyl-L-alanine amidase" evidence="13">
    <location>
        <begin position="16"/>
        <end position="166"/>
    </location>
</feature>
<evidence type="ECO:0000256" key="1">
    <source>
        <dbReference type="ARBA" id="ARBA00001561"/>
    </source>
</evidence>
<evidence type="ECO:0000256" key="8">
    <source>
        <dbReference type="ARBA" id="ARBA00022801"/>
    </source>
</evidence>
<comment type="similarity">
    <text evidence="4">Belongs to the N-acetylmuramoyl-L-alanine amidase 2 family.</text>
</comment>
<dbReference type="InterPro" id="IPR002502">
    <property type="entry name" value="Amidase_domain"/>
</dbReference>
<dbReference type="GO" id="GO:0005737">
    <property type="term" value="C:cytoplasm"/>
    <property type="evidence" value="ECO:0007669"/>
    <property type="project" value="UniProtKB-SubCell"/>
</dbReference>
<evidence type="ECO:0000256" key="5">
    <source>
        <dbReference type="ARBA" id="ARBA00011901"/>
    </source>
</evidence>
<evidence type="ECO:0000313" key="14">
    <source>
        <dbReference type="EMBL" id="QTH72471.1"/>
    </source>
</evidence>
<keyword evidence="7" id="KW-0479">Metal-binding</keyword>
<comment type="subcellular location">
    <subcellularLocation>
        <location evidence="3">Cytoplasm</location>
    </subcellularLocation>
</comment>
<evidence type="ECO:0000256" key="7">
    <source>
        <dbReference type="ARBA" id="ARBA00022723"/>
    </source>
</evidence>
<dbReference type="AlphaFoldDB" id="A0A975DL94"/>
<dbReference type="GO" id="GO:0071555">
    <property type="term" value="P:cell wall organization"/>
    <property type="evidence" value="ECO:0007669"/>
    <property type="project" value="UniProtKB-KW"/>
</dbReference>
<evidence type="ECO:0000256" key="6">
    <source>
        <dbReference type="ARBA" id="ARBA00022490"/>
    </source>
</evidence>
<evidence type="ECO:0000256" key="11">
    <source>
        <dbReference type="ARBA" id="ARBA00039257"/>
    </source>
</evidence>